<proteinExistence type="predicted"/>
<feature type="domain" description="DUF4352" evidence="3">
    <location>
        <begin position="56"/>
        <end position="177"/>
    </location>
</feature>
<dbReference type="STRING" id="882086.SacxiDRAFT_2190"/>
<evidence type="ECO:0000256" key="2">
    <source>
        <dbReference type="SAM" id="MobiDB-lite"/>
    </source>
</evidence>
<dbReference type="eggNOG" id="COG0515">
    <property type="taxonomic scope" value="Bacteria"/>
</dbReference>
<feature type="region of interest" description="Disordered" evidence="2">
    <location>
        <begin position="37"/>
        <end position="56"/>
    </location>
</feature>
<dbReference type="RefSeq" id="WP_006238571.1">
    <property type="nucleotide sequence ID" value="NZ_JH636049.1"/>
</dbReference>
<organism evidence="4 5">
    <name type="scientific">Saccharomonospora xinjiangensis XJ-54</name>
    <dbReference type="NCBI Taxonomy" id="882086"/>
    <lineage>
        <taxon>Bacteria</taxon>
        <taxon>Bacillati</taxon>
        <taxon>Actinomycetota</taxon>
        <taxon>Actinomycetes</taxon>
        <taxon>Pseudonocardiales</taxon>
        <taxon>Pseudonocardiaceae</taxon>
        <taxon>Saccharomonospora</taxon>
    </lineage>
</organism>
<dbReference type="InterPro" id="IPR029051">
    <property type="entry name" value="DUF4352"/>
</dbReference>
<dbReference type="EMBL" id="JH636049">
    <property type="protein sequence ID" value="EID54422.1"/>
    <property type="molecule type" value="Genomic_DNA"/>
</dbReference>
<dbReference type="Pfam" id="PF11611">
    <property type="entry name" value="DUF4352"/>
    <property type="match status" value="1"/>
</dbReference>
<gene>
    <name evidence="4" type="ORF">SacxiDRAFT_2190</name>
</gene>
<dbReference type="Proteomes" id="UP000004691">
    <property type="component" value="Unassembled WGS sequence"/>
</dbReference>
<sequence length="183" mass="19462">MAKRKEADQAKRKLRKWPWILGVLIVIGVVVAVTSNSGNDATSPPPADVAEPQSGAVGQPVRDGLFEFTVVGVDYQPSVGGPHFSETAQGQYVLVTVRVRNIGDEPRGLSDADQYLFDSNDRRYAADSVAGMAIPNNEVLYTPISPGNGVEGTLVFDVPVNAKPDRVELHDSTFSGGVSVVLG</sequence>
<keyword evidence="5" id="KW-1185">Reference proteome</keyword>
<dbReference type="OrthoDB" id="4424606at2"/>
<dbReference type="Gene3D" id="2.60.40.1240">
    <property type="match status" value="1"/>
</dbReference>
<dbReference type="AlphaFoldDB" id="I0V2R9"/>
<evidence type="ECO:0000259" key="3">
    <source>
        <dbReference type="Pfam" id="PF11611"/>
    </source>
</evidence>
<reference evidence="4 5" key="1">
    <citation type="submission" date="2012-01" db="EMBL/GenBank/DDBJ databases">
        <title>Improved High-Quality Draft sequence of Saccharomonospora xinjiangensis XJ-54.</title>
        <authorList>
            <consortium name="US DOE Joint Genome Institute"/>
            <person name="Lucas S."/>
            <person name="Han J."/>
            <person name="Lapidus A."/>
            <person name="Cheng J.-F."/>
            <person name="Goodwin L."/>
            <person name="Pitluck S."/>
            <person name="Peters L."/>
            <person name="Mikhailova N."/>
            <person name="Teshima H."/>
            <person name="Detter J.C."/>
            <person name="Han C."/>
            <person name="Tapia R."/>
            <person name="Land M."/>
            <person name="Hauser L."/>
            <person name="Kyrpides N."/>
            <person name="Ivanova N."/>
            <person name="Pagani I."/>
            <person name="Brambilla E.-M."/>
            <person name="Klenk H.-P."/>
            <person name="Woyke T."/>
        </authorList>
    </citation>
    <scope>NUCLEOTIDE SEQUENCE [LARGE SCALE GENOMIC DNA]</scope>
    <source>
        <strain evidence="4 5">XJ-54</strain>
    </source>
</reference>
<protein>
    <submittedName>
        <fullName evidence="4">Telomeric repeat-binding factor 2</fullName>
    </submittedName>
</protein>
<evidence type="ECO:0000313" key="5">
    <source>
        <dbReference type="Proteomes" id="UP000004691"/>
    </source>
</evidence>
<evidence type="ECO:0000256" key="1">
    <source>
        <dbReference type="ARBA" id="ARBA00022729"/>
    </source>
</evidence>
<dbReference type="InterPro" id="IPR029050">
    <property type="entry name" value="Immunoprotect_excell_Ig-like"/>
</dbReference>
<dbReference type="HOGENOM" id="CLU_072584_1_1_11"/>
<keyword evidence="1" id="KW-0732">Signal</keyword>
<accession>I0V2R9</accession>
<evidence type="ECO:0000313" key="4">
    <source>
        <dbReference type="EMBL" id="EID54422.1"/>
    </source>
</evidence>
<name>I0V2R9_9PSEU</name>